<gene>
    <name evidence="1" type="ORF">SKAU_G00097420</name>
</gene>
<accession>A0A9Q1FXK6</accession>
<proteinExistence type="predicted"/>
<evidence type="ECO:0000313" key="1">
    <source>
        <dbReference type="EMBL" id="KAJ8369714.1"/>
    </source>
</evidence>
<reference evidence="1" key="1">
    <citation type="journal article" date="2023" name="Science">
        <title>Genome structures resolve the early diversification of teleost fishes.</title>
        <authorList>
            <person name="Parey E."/>
            <person name="Louis A."/>
            <person name="Montfort J."/>
            <person name="Bouchez O."/>
            <person name="Roques C."/>
            <person name="Iampietro C."/>
            <person name="Lluch J."/>
            <person name="Castinel A."/>
            <person name="Donnadieu C."/>
            <person name="Desvignes T."/>
            <person name="Floi Bucao C."/>
            <person name="Jouanno E."/>
            <person name="Wen M."/>
            <person name="Mejri S."/>
            <person name="Dirks R."/>
            <person name="Jansen H."/>
            <person name="Henkel C."/>
            <person name="Chen W.J."/>
            <person name="Zahm M."/>
            <person name="Cabau C."/>
            <person name="Klopp C."/>
            <person name="Thompson A.W."/>
            <person name="Robinson-Rechavi M."/>
            <person name="Braasch I."/>
            <person name="Lecointre G."/>
            <person name="Bobe J."/>
            <person name="Postlethwait J.H."/>
            <person name="Berthelot C."/>
            <person name="Roest Crollius H."/>
            <person name="Guiguen Y."/>
        </authorList>
    </citation>
    <scope>NUCLEOTIDE SEQUENCE</scope>
    <source>
        <strain evidence="1">WJC10195</strain>
    </source>
</reference>
<organism evidence="1 2">
    <name type="scientific">Synaphobranchus kaupii</name>
    <name type="common">Kaup's arrowtooth eel</name>
    <dbReference type="NCBI Taxonomy" id="118154"/>
    <lineage>
        <taxon>Eukaryota</taxon>
        <taxon>Metazoa</taxon>
        <taxon>Chordata</taxon>
        <taxon>Craniata</taxon>
        <taxon>Vertebrata</taxon>
        <taxon>Euteleostomi</taxon>
        <taxon>Actinopterygii</taxon>
        <taxon>Neopterygii</taxon>
        <taxon>Teleostei</taxon>
        <taxon>Anguilliformes</taxon>
        <taxon>Synaphobranchidae</taxon>
        <taxon>Synaphobranchus</taxon>
    </lineage>
</organism>
<evidence type="ECO:0000313" key="2">
    <source>
        <dbReference type="Proteomes" id="UP001152622"/>
    </source>
</evidence>
<protein>
    <submittedName>
        <fullName evidence="1">Uncharacterized protein</fullName>
    </submittedName>
</protein>
<name>A0A9Q1FXK6_SYNKA</name>
<sequence length="97" mass="11515">MMEQIASEIPTLVTMFFSIFTPFLCTTEDISRDDGEQLNEMEDLNTCGSRQMMQVWKLKLCKMERQARPWEDKEHPRAAMAIFWYPPWPDLATEWHG</sequence>
<comment type="caution">
    <text evidence="1">The sequence shown here is derived from an EMBL/GenBank/DDBJ whole genome shotgun (WGS) entry which is preliminary data.</text>
</comment>
<dbReference type="Proteomes" id="UP001152622">
    <property type="component" value="Chromosome 3"/>
</dbReference>
<keyword evidence="2" id="KW-1185">Reference proteome</keyword>
<dbReference type="EMBL" id="JAINUF010000003">
    <property type="protein sequence ID" value="KAJ8369714.1"/>
    <property type="molecule type" value="Genomic_DNA"/>
</dbReference>
<dbReference type="AlphaFoldDB" id="A0A9Q1FXK6"/>